<sequence length="322" mass="34356">MDRVNLTPRGNAGGGQRYHVRGAASFRSFSKEADAEDAGDGAVQNVYVETLKNLDALTIAGLVLGTIGVISTSITTLSMMQDEVISPENSRSSLLSLFSAVYLLTLCVSSIDFSSINRDKIRKASTTALRSRCADQKSGGQVLCLNHPTKYLGESVAVNEQFLRLVSTLLGSNISVSILASLKNESQDSKKRYVQLLNGISETVPTSDALEIPVLRDELGILNFDGEVLYLPVFNNVPGGVELEACVAKGCECCLVVPIQVWEGGGADEGRKQLGNDGGDGEEFDVEEFYVVVAGGKAKGFTAGDIEWIKNFASGGMIETVK</sequence>
<reference evidence="3" key="1">
    <citation type="journal article" date="2023" name="Commun. Biol.">
        <title>Genome analysis of Parmales, the sister group of diatoms, reveals the evolutionary specialization of diatoms from phago-mixotrophs to photoautotrophs.</title>
        <authorList>
            <person name="Ban H."/>
            <person name="Sato S."/>
            <person name="Yoshikawa S."/>
            <person name="Yamada K."/>
            <person name="Nakamura Y."/>
            <person name="Ichinomiya M."/>
            <person name="Sato N."/>
            <person name="Blanc-Mathieu R."/>
            <person name="Endo H."/>
            <person name="Kuwata A."/>
            <person name="Ogata H."/>
        </authorList>
    </citation>
    <scope>NUCLEOTIDE SEQUENCE [LARGE SCALE GENOMIC DNA]</scope>
    <source>
        <strain evidence="3">NIES 3699</strain>
    </source>
</reference>
<keyword evidence="1" id="KW-0472">Membrane</keyword>
<organism evidence="2 3">
    <name type="scientific">Triparma verrucosa</name>
    <dbReference type="NCBI Taxonomy" id="1606542"/>
    <lineage>
        <taxon>Eukaryota</taxon>
        <taxon>Sar</taxon>
        <taxon>Stramenopiles</taxon>
        <taxon>Ochrophyta</taxon>
        <taxon>Bolidophyceae</taxon>
        <taxon>Parmales</taxon>
        <taxon>Triparmaceae</taxon>
        <taxon>Triparma</taxon>
    </lineage>
</organism>
<protein>
    <submittedName>
        <fullName evidence="2">Uncharacterized protein</fullName>
    </submittedName>
</protein>
<keyword evidence="1" id="KW-1133">Transmembrane helix</keyword>
<proteinExistence type="predicted"/>
<accession>A0A9W6Z3Z3</accession>
<dbReference type="Proteomes" id="UP001165160">
    <property type="component" value="Unassembled WGS sequence"/>
</dbReference>
<keyword evidence="1" id="KW-0812">Transmembrane</keyword>
<evidence type="ECO:0000313" key="3">
    <source>
        <dbReference type="Proteomes" id="UP001165160"/>
    </source>
</evidence>
<evidence type="ECO:0000313" key="2">
    <source>
        <dbReference type="EMBL" id="GMH47757.1"/>
    </source>
</evidence>
<name>A0A9W6Z3Z3_9STRA</name>
<comment type="caution">
    <text evidence="2">The sequence shown here is derived from an EMBL/GenBank/DDBJ whole genome shotgun (WGS) entry which is preliminary data.</text>
</comment>
<gene>
    <name evidence="2" type="ORF">TrVE_jg8940</name>
</gene>
<evidence type="ECO:0000256" key="1">
    <source>
        <dbReference type="SAM" id="Phobius"/>
    </source>
</evidence>
<dbReference type="AlphaFoldDB" id="A0A9W6Z3Z3"/>
<dbReference type="EMBL" id="BRXX01000578">
    <property type="protein sequence ID" value="GMH47757.1"/>
    <property type="molecule type" value="Genomic_DNA"/>
</dbReference>
<feature type="transmembrane region" description="Helical" evidence="1">
    <location>
        <begin position="92"/>
        <end position="111"/>
    </location>
</feature>
<feature type="transmembrane region" description="Helical" evidence="1">
    <location>
        <begin position="56"/>
        <end position="80"/>
    </location>
</feature>
<keyword evidence="3" id="KW-1185">Reference proteome</keyword>